<gene>
    <name evidence="1" type="ORF">ACN38_g2631</name>
</gene>
<dbReference type="EMBL" id="LHQQ01000029">
    <property type="protein sequence ID" value="KOS46397.1"/>
    <property type="molecule type" value="Genomic_DNA"/>
</dbReference>
<keyword evidence="2" id="KW-1185">Reference proteome</keyword>
<comment type="caution">
    <text evidence="1">The sequence shown here is derived from an EMBL/GenBank/DDBJ whole genome shotgun (WGS) entry which is preliminary data.</text>
</comment>
<name>A0A0M8P9M6_9EURO</name>
<reference evidence="1 2" key="1">
    <citation type="submission" date="2015-08" db="EMBL/GenBank/DDBJ databases">
        <title>Genome sequencing of Penicillium nordicum.</title>
        <authorList>
            <person name="Nguyen H.D."/>
            <person name="Seifert K.A."/>
        </authorList>
    </citation>
    <scope>NUCLEOTIDE SEQUENCE [LARGE SCALE GENOMIC DNA]</scope>
    <source>
        <strain evidence="1 2">DAOMC 185683</strain>
    </source>
</reference>
<organism evidence="1 2">
    <name type="scientific">Penicillium nordicum</name>
    <dbReference type="NCBI Taxonomy" id="229535"/>
    <lineage>
        <taxon>Eukaryota</taxon>
        <taxon>Fungi</taxon>
        <taxon>Dikarya</taxon>
        <taxon>Ascomycota</taxon>
        <taxon>Pezizomycotina</taxon>
        <taxon>Eurotiomycetes</taxon>
        <taxon>Eurotiomycetidae</taxon>
        <taxon>Eurotiales</taxon>
        <taxon>Aspergillaceae</taxon>
        <taxon>Penicillium</taxon>
    </lineage>
</organism>
<evidence type="ECO:0000313" key="2">
    <source>
        <dbReference type="Proteomes" id="UP000037696"/>
    </source>
</evidence>
<evidence type="ECO:0000313" key="1">
    <source>
        <dbReference type="EMBL" id="KOS46397.1"/>
    </source>
</evidence>
<dbReference type="Proteomes" id="UP000037696">
    <property type="component" value="Unassembled WGS sequence"/>
</dbReference>
<accession>A0A0M8P9M6</accession>
<proteinExistence type="predicted"/>
<protein>
    <submittedName>
        <fullName evidence="1">Uncharacterized protein</fullName>
    </submittedName>
</protein>
<sequence>MFAVALLQPAPGLASYKLDQKTILSEHYAQIDQAAKYIVHDMTSPLSFHASLPVFPPPWTHSLNFPQN</sequence>
<dbReference type="AlphaFoldDB" id="A0A0M8P9M6"/>